<evidence type="ECO:0000256" key="3">
    <source>
        <dbReference type="ARBA" id="ARBA00022692"/>
    </source>
</evidence>
<evidence type="ECO:0000256" key="6">
    <source>
        <dbReference type="SAM" id="Phobius"/>
    </source>
</evidence>
<feature type="transmembrane region" description="Helical" evidence="6">
    <location>
        <begin position="426"/>
        <end position="450"/>
    </location>
</feature>
<dbReference type="OrthoDB" id="2018619at2759"/>
<dbReference type="Proteomes" id="UP000070501">
    <property type="component" value="Unassembled WGS sequence"/>
</dbReference>
<feature type="transmembrane region" description="Helical" evidence="6">
    <location>
        <begin position="105"/>
        <end position="128"/>
    </location>
</feature>
<protein>
    <submittedName>
        <fullName evidence="7">Permease for cytosine/purines, uracil, thiamine, allantoin-domain-containing protein</fullName>
    </submittedName>
</protein>
<keyword evidence="5 6" id="KW-0472">Membrane</keyword>
<feature type="transmembrane region" description="Helical" evidence="6">
    <location>
        <begin position="172"/>
        <end position="194"/>
    </location>
</feature>
<dbReference type="InterPro" id="IPR045225">
    <property type="entry name" value="Uracil/uridine/allantoin_perm"/>
</dbReference>
<dbReference type="InterPro" id="IPR001248">
    <property type="entry name" value="Pur-cyt_permease"/>
</dbReference>
<keyword evidence="8" id="KW-1185">Reference proteome</keyword>
<dbReference type="GO" id="GO:0005886">
    <property type="term" value="C:plasma membrane"/>
    <property type="evidence" value="ECO:0007669"/>
    <property type="project" value="TreeGrafter"/>
</dbReference>
<keyword evidence="4 6" id="KW-1133">Transmembrane helix</keyword>
<dbReference type="PANTHER" id="PTHR30618:SF0">
    <property type="entry name" value="PURINE-URACIL PERMEASE NCS1"/>
    <property type="match status" value="1"/>
</dbReference>
<name>A0A136IPD8_9PEZI</name>
<feature type="transmembrane region" description="Helical" evidence="6">
    <location>
        <begin position="74"/>
        <end position="98"/>
    </location>
</feature>
<dbReference type="Pfam" id="PF02133">
    <property type="entry name" value="Transp_cyt_pur"/>
    <property type="match status" value="1"/>
</dbReference>
<evidence type="ECO:0000256" key="5">
    <source>
        <dbReference type="ARBA" id="ARBA00023136"/>
    </source>
</evidence>
<feature type="transmembrane region" description="Helical" evidence="6">
    <location>
        <begin position="46"/>
        <end position="68"/>
    </location>
</feature>
<feature type="transmembrane region" description="Helical" evidence="6">
    <location>
        <begin position="344"/>
        <end position="362"/>
    </location>
</feature>
<dbReference type="InParanoid" id="A0A136IPD8"/>
<evidence type="ECO:0000256" key="4">
    <source>
        <dbReference type="ARBA" id="ARBA00022989"/>
    </source>
</evidence>
<dbReference type="Gene3D" id="1.10.4160.10">
    <property type="entry name" value="Hydantoin permease"/>
    <property type="match status" value="1"/>
</dbReference>
<feature type="transmembrane region" description="Helical" evidence="6">
    <location>
        <begin position="214"/>
        <end position="235"/>
    </location>
</feature>
<dbReference type="PANTHER" id="PTHR30618">
    <property type="entry name" value="NCS1 FAMILY PURINE/PYRIMIDINE TRANSPORTER"/>
    <property type="match status" value="1"/>
</dbReference>
<keyword evidence="3 6" id="KW-0812">Transmembrane</keyword>
<evidence type="ECO:0000313" key="7">
    <source>
        <dbReference type="EMBL" id="KXJ86579.1"/>
    </source>
</evidence>
<organism evidence="7 8">
    <name type="scientific">Microdochium bolleyi</name>
    <dbReference type="NCBI Taxonomy" id="196109"/>
    <lineage>
        <taxon>Eukaryota</taxon>
        <taxon>Fungi</taxon>
        <taxon>Dikarya</taxon>
        <taxon>Ascomycota</taxon>
        <taxon>Pezizomycotina</taxon>
        <taxon>Sordariomycetes</taxon>
        <taxon>Xylariomycetidae</taxon>
        <taxon>Xylariales</taxon>
        <taxon>Microdochiaceae</taxon>
        <taxon>Microdochium</taxon>
    </lineage>
</organism>
<evidence type="ECO:0000256" key="1">
    <source>
        <dbReference type="ARBA" id="ARBA00004141"/>
    </source>
</evidence>
<gene>
    <name evidence="7" type="ORF">Micbo1qcDRAFT_126010</name>
</gene>
<dbReference type="EMBL" id="KQ964267">
    <property type="protein sequence ID" value="KXJ86579.1"/>
    <property type="molecule type" value="Genomic_DNA"/>
</dbReference>
<sequence>MTNWDLEPVDEERRNWNWKTFGSYWLSESWAVTQFTIGSQMVVSGLLWWHALLACAIAHLFGAAFAVLNCRSGAAYHIPFPVVVRGCFGVYGGLWPVFSRSVLDLVWYGTQSAFGGTFVDVALITIFGDLWRDIPNHLPESASITTRGMTAFFLYWVLQFWTTFFRPNELKWMYYVKAIIMPINMFGIFIWAIYRSGGPGDFQLTEYAVSNTALAWAVLAAMNSALNGNFGPLVASGQDITRFARSRRDATIGQAISAPWSATVVVTLGLVTAACSRKIYGQAYWSPALLLQAIMEENFSSATRFACFLSAATFIFGNICTNYICNIVPFGSDCTALWPRRINYIRAAVICALVGGWLMVPWKVSVDGAAFVNAIVGMGIFVATLIGVMMSDYYIIRKGNYYIEDLYSSDPSGRYYYTKGFNWRAYAAYLTGVALQFPGFLGTLGVKSLAGPLQPAQQLYTLGYLLAFATAFVIYTILCLLFPDEHMKEAKAMPFEALCKRERTRFIDGGRQGSVVSGHDDIDASKEKGMSEV</sequence>
<reference evidence="8" key="1">
    <citation type="submission" date="2016-02" db="EMBL/GenBank/DDBJ databases">
        <title>Draft genome sequence of Microdochium bolleyi, a fungal endophyte of beachgrass.</title>
        <authorList>
            <consortium name="DOE Joint Genome Institute"/>
            <person name="David A.S."/>
            <person name="May G."/>
            <person name="Haridas S."/>
            <person name="Lim J."/>
            <person name="Wang M."/>
            <person name="Labutti K."/>
            <person name="Lipzen A."/>
            <person name="Barry K."/>
            <person name="Grigoriev I.V."/>
        </authorList>
    </citation>
    <scope>NUCLEOTIDE SEQUENCE [LARGE SCALE GENOMIC DNA]</scope>
    <source>
        <strain evidence="8">J235TASD1</strain>
    </source>
</reference>
<feature type="transmembrane region" description="Helical" evidence="6">
    <location>
        <begin position="256"/>
        <end position="279"/>
    </location>
</feature>
<feature type="transmembrane region" description="Helical" evidence="6">
    <location>
        <begin position="368"/>
        <end position="388"/>
    </location>
</feature>
<evidence type="ECO:0000313" key="8">
    <source>
        <dbReference type="Proteomes" id="UP000070501"/>
    </source>
</evidence>
<dbReference type="GO" id="GO:0015205">
    <property type="term" value="F:nucleobase transmembrane transporter activity"/>
    <property type="evidence" value="ECO:0007669"/>
    <property type="project" value="TreeGrafter"/>
</dbReference>
<feature type="transmembrane region" description="Helical" evidence="6">
    <location>
        <begin position="462"/>
        <end position="483"/>
    </location>
</feature>
<feature type="transmembrane region" description="Helical" evidence="6">
    <location>
        <begin position="148"/>
        <end position="165"/>
    </location>
</feature>
<proteinExistence type="inferred from homology"/>
<evidence type="ECO:0000256" key="2">
    <source>
        <dbReference type="ARBA" id="ARBA00008974"/>
    </source>
</evidence>
<dbReference type="AlphaFoldDB" id="A0A136IPD8"/>
<comment type="similarity">
    <text evidence="2">Belongs to the purine-cytosine permease (2.A.39) family.</text>
</comment>
<accession>A0A136IPD8</accession>
<comment type="subcellular location">
    <subcellularLocation>
        <location evidence="1">Membrane</location>
        <topology evidence="1">Multi-pass membrane protein</topology>
    </subcellularLocation>
</comment>
<feature type="transmembrane region" description="Helical" evidence="6">
    <location>
        <begin position="299"/>
        <end position="324"/>
    </location>
</feature>